<evidence type="ECO:0000256" key="1">
    <source>
        <dbReference type="SAM" id="Phobius"/>
    </source>
</evidence>
<name>A0A8S5RDT5_9VIRU</name>
<accession>A0A8S5RDT5</accession>
<keyword evidence="1" id="KW-0812">Transmembrane</keyword>
<proteinExistence type="predicted"/>
<reference evidence="2" key="1">
    <citation type="journal article" date="2021" name="Proc. Natl. Acad. Sci. U.S.A.">
        <title>A Catalog of Tens of Thousands of Viruses from Human Metagenomes Reveals Hidden Associations with Chronic Diseases.</title>
        <authorList>
            <person name="Tisza M.J."/>
            <person name="Buck C.B."/>
        </authorList>
    </citation>
    <scope>NUCLEOTIDE SEQUENCE</scope>
    <source>
        <strain evidence="2">Ctx9V1</strain>
    </source>
</reference>
<feature type="transmembrane region" description="Helical" evidence="1">
    <location>
        <begin position="6"/>
        <end position="29"/>
    </location>
</feature>
<keyword evidence="1" id="KW-0472">Membrane</keyword>
<keyword evidence="1" id="KW-1133">Transmembrane helix</keyword>
<protein>
    <submittedName>
        <fullName evidence="2">Uncharacterized protein</fullName>
    </submittedName>
</protein>
<dbReference type="EMBL" id="BK059093">
    <property type="protein sequence ID" value="DAE29237.1"/>
    <property type="molecule type" value="Genomic_DNA"/>
</dbReference>
<feature type="transmembrane region" description="Helical" evidence="1">
    <location>
        <begin position="56"/>
        <end position="86"/>
    </location>
</feature>
<feature type="transmembrane region" description="Helical" evidence="1">
    <location>
        <begin position="178"/>
        <end position="200"/>
    </location>
</feature>
<organism evidence="2">
    <name type="scientific">virus sp. ctx9V1</name>
    <dbReference type="NCBI Taxonomy" id="2828001"/>
    <lineage>
        <taxon>Viruses</taxon>
    </lineage>
</organism>
<sequence length="262" mass="30757">MYCSVFSCSLFCIISKVFIYSLLFSYSIWRQAVTMRISRYRVILSFRIIYRSRTHLLVVFSSILLYSSTIIKCVHLIKVFVIFWLLPSSWSILPFFLVYTTTCLFINKLSSIFILLIAILFHQALLFFTTVLFILSLIVLGSKITCSLTIFIKFHQNHLWISWNKFTHSFPSITSERIYLVTNIVYEYLSIIIYIVNLIVQYSKYRRTRSSIHSCPHLKPVDISIHSLPEKPVLCNNLSVFYITKTHVVVYVLIYNIGCKCM</sequence>
<evidence type="ECO:0000313" key="2">
    <source>
        <dbReference type="EMBL" id="DAE29237.1"/>
    </source>
</evidence>